<feature type="region of interest" description="Disordered" evidence="1">
    <location>
        <begin position="149"/>
        <end position="170"/>
    </location>
</feature>
<keyword evidence="3" id="KW-1185">Reference proteome</keyword>
<dbReference type="RefSeq" id="XP_025741408.1">
    <property type="nucleotide sequence ID" value="XM_025885623.1"/>
</dbReference>
<dbReference type="InterPro" id="IPR032006">
    <property type="entry name" value="TMIE"/>
</dbReference>
<accession>A0A3Q7Q6K8</accession>
<dbReference type="CTD" id="259236"/>
<dbReference type="Pfam" id="PF16038">
    <property type="entry name" value="TMIE"/>
    <property type="match status" value="1"/>
</dbReference>
<evidence type="ECO:0000256" key="1">
    <source>
        <dbReference type="SAM" id="MobiDB-lite"/>
    </source>
</evidence>
<feature type="compositionally biased region" description="Pro residues" evidence="1">
    <location>
        <begin position="23"/>
        <end position="36"/>
    </location>
</feature>
<dbReference type="AlphaFoldDB" id="A0A3Q7Q6K8"/>
<dbReference type="PANTHER" id="PTHR28635">
    <property type="entry name" value="TRANSMEMBRANE INNER EAR EXPRESSED PROTEIN"/>
    <property type="match status" value="1"/>
</dbReference>
<evidence type="ECO:0000256" key="2">
    <source>
        <dbReference type="SAM" id="Phobius"/>
    </source>
</evidence>
<dbReference type="Proteomes" id="UP000286641">
    <property type="component" value="Unplaced"/>
</dbReference>
<sequence length="190" mass="21040">MPTRGLRPDRHLERQLAGQSPGHPRPAPRGRVPPPAAAGAEMAGPLWALGGAALGLCLARVAGQLVEPSTAPPKPKPPPLTKETVVFWDMRLWHVVGIFSLFVLSIIITLCCVFNCRVPRTRKEIEARYLQRKAAKMYTDKLETVPPLNELTEIPGEDKKKKKKKKDSVDTVAIKVEEDEKNEAKKKGEK</sequence>
<keyword evidence="2 4" id="KW-0812">Transmembrane</keyword>
<feature type="region of interest" description="Disordered" evidence="1">
    <location>
        <begin position="1"/>
        <end position="37"/>
    </location>
</feature>
<reference evidence="4" key="2">
    <citation type="submission" date="2025-08" db="UniProtKB">
        <authorList>
            <consortium name="RefSeq"/>
        </authorList>
    </citation>
    <scope>IDENTIFICATION</scope>
    <source>
        <tissue evidence="4">Blood</tissue>
    </source>
</reference>
<keyword evidence="2" id="KW-0472">Membrane</keyword>
<evidence type="ECO:0000313" key="4">
    <source>
        <dbReference type="RefSeq" id="XP_025741408.1"/>
    </source>
</evidence>
<dbReference type="InParanoid" id="A0A3Q7Q6K8"/>
<gene>
    <name evidence="4" type="primary">TMIE</name>
</gene>
<evidence type="ECO:0000313" key="3">
    <source>
        <dbReference type="Proteomes" id="UP000286641"/>
    </source>
</evidence>
<proteinExistence type="predicted"/>
<name>A0A3Q7Q6K8_CALUR</name>
<dbReference type="GO" id="GO:0007605">
    <property type="term" value="P:sensory perception of sound"/>
    <property type="evidence" value="ECO:0007669"/>
    <property type="project" value="TreeGrafter"/>
</dbReference>
<dbReference type="PANTHER" id="PTHR28635:SF1">
    <property type="entry name" value="TRANSMEMBRANE INNER EAR EXPRESSED PROTEIN"/>
    <property type="match status" value="1"/>
</dbReference>
<organism evidence="3 4">
    <name type="scientific">Callorhinus ursinus</name>
    <name type="common">Northern fur seal</name>
    <dbReference type="NCBI Taxonomy" id="34884"/>
    <lineage>
        <taxon>Eukaryota</taxon>
        <taxon>Metazoa</taxon>
        <taxon>Chordata</taxon>
        <taxon>Craniata</taxon>
        <taxon>Vertebrata</taxon>
        <taxon>Euteleostomi</taxon>
        <taxon>Mammalia</taxon>
        <taxon>Eutheria</taxon>
        <taxon>Laurasiatheria</taxon>
        <taxon>Carnivora</taxon>
        <taxon>Caniformia</taxon>
        <taxon>Pinnipedia</taxon>
        <taxon>Otariidae</taxon>
        <taxon>Callorhinus</taxon>
    </lineage>
</organism>
<feature type="transmembrane region" description="Helical" evidence="2">
    <location>
        <begin position="92"/>
        <end position="114"/>
    </location>
</feature>
<reference key="1">
    <citation type="submission" date="2019-01" db="UniProtKB">
        <authorList>
            <consortium name="RefSeq"/>
        </authorList>
    </citation>
    <scope>IDENTIFICATION</scope>
</reference>
<protein>
    <submittedName>
        <fullName evidence="4">Transmembrane inner ear expressed protein</fullName>
    </submittedName>
</protein>
<dbReference type="GO" id="GO:0042472">
    <property type="term" value="P:inner ear morphogenesis"/>
    <property type="evidence" value="ECO:0007669"/>
    <property type="project" value="TreeGrafter"/>
</dbReference>
<feature type="compositionally biased region" description="Basic and acidic residues" evidence="1">
    <location>
        <begin position="1"/>
        <end position="14"/>
    </location>
</feature>
<keyword evidence="2" id="KW-1133">Transmembrane helix</keyword>